<evidence type="ECO:0000313" key="5">
    <source>
        <dbReference type="Proteomes" id="UP000746471"/>
    </source>
</evidence>
<dbReference type="Gene3D" id="3.40.920.10">
    <property type="entry name" value="Pyruvate-ferredoxin oxidoreductase, PFOR, domain III"/>
    <property type="match status" value="1"/>
</dbReference>
<organism evidence="4 5">
    <name type="scientific">Fusibacter paucivorans</name>
    <dbReference type="NCBI Taxonomy" id="76009"/>
    <lineage>
        <taxon>Bacteria</taxon>
        <taxon>Bacillati</taxon>
        <taxon>Bacillota</taxon>
        <taxon>Clostridia</taxon>
        <taxon>Eubacteriales</taxon>
        <taxon>Eubacteriales Family XII. Incertae Sedis</taxon>
        <taxon>Fusibacter</taxon>
    </lineage>
</organism>
<evidence type="ECO:0000313" key="4">
    <source>
        <dbReference type="EMBL" id="MBS7526132.1"/>
    </source>
</evidence>
<name>A0ABS5PMP2_9FIRM</name>
<feature type="domain" description="Pyruvate/ketoisovalerate oxidoreductase catalytic" evidence="2">
    <location>
        <begin position="11"/>
        <end position="161"/>
    </location>
</feature>
<dbReference type="InterPro" id="IPR029061">
    <property type="entry name" value="THDP-binding"/>
</dbReference>
<sequence>MKKTIVIGGAAGEGINTAAQFVERMVKEKGLYFLSYKNYMSRVRGGYNFTTLTVSDVPVHSICDEADFFLALNEEATQFAKLHTAPDGLIATTETTSESGLISLKSEALDAIKNKNSGTMAGVGAIAAYLGFERDKLMHLEQTKWSEVINRQNAEAAALGYALFQSVEHPVWQLKEPEKPQIMLNGNTAVALGAIAAGAGFYCAYPMAPSTGIMAYLMKKQKTTHMLVEQAEDEIAAMMAAIGAASNGVRAMTGTSGGGFSLMVESLGFAAVSEVPLVACNVQRPGPATGLPTRTEQADLLFTLFASQGEFARIVLAPTSVSDAFYTTFRAFNLAEKYQVPVLILTDQYLADSTVTTNRFETEALKIERYTQTEPIEDYKRYEFENYIGNRKYPGIDSQSVIMTDSHVHDVYGHVSEAQDVTNALKQKMMAKMKMILEDLNKPELVGVSDYKHLMIAWGSTAGIVREAVEMLNENGQKVAALCFSDIYPMSENVLEAYVKPGVTVVNVEGNATNQFGKLLRMETGVKYARSINRYDGRPFTAKGIVQSMEVIVNESI</sequence>
<feature type="domain" description="Pyruvate flavodoxin/ferredoxin oxidoreductase pyrimidine binding" evidence="3">
    <location>
        <begin position="193"/>
        <end position="395"/>
    </location>
</feature>
<protein>
    <submittedName>
        <fullName evidence="4">2-oxoacid:acceptor oxidoreductase subunit alpha</fullName>
    </submittedName>
</protein>
<evidence type="ECO:0000259" key="2">
    <source>
        <dbReference type="Pfam" id="PF01558"/>
    </source>
</evidence>
<dbReference type="NCBIfam" id="TIGR03710">
    <property type="entry name" value="OAFO_sf"/>
    <property type="match status" value="1"/>
</dbReference>
<gene>
    <name evidence="4" type="ORF">KHM83_05550</name>
</gene>
<dbReference type="SUPFAM" id="SSF52922">
    <property type="entry name" value="TK C-terminal domain-like"/>
    <property type="match status" value="1"/>
</dbReference>
<dbReference type="Gene3D" id="3.40.50.920">
    <property type="match status" value="1"/>
</dbReference>
<dbReference type="EMBL" id="JAHBCL010000007">
    <property type="protein sequence ID" value="MBS7526132.1"/>
    <property type="molecule type" value="Genomic_DNA"/>
</dbReference>
<keyword evidence="1" id="KW-0560">Oxidoreductase</keyword>
<dbReference type="Gene3D" id="3.40.50.970">
    <property type="match status" value="1"/>
</dbReference>
<dbReference type="InterPro" id="IPR019752">
    <property type="entry name" value="Pyrv/ketoisovalerate_OxRed_cat"/>
</dbReference>
<evidence type="ECO:0000256" key="1">
    <source>
        <dbReference type="ARBA" id="ARBA00023002"/>
    </source>
</evidence>
<proteinExistence type="predicted"/>
<dbReference type="Proteomes" id="UP000746471">
    <property type="component" value="Unassembled WGS sequence"/>
</dbReference>
<dbReference type="InterPro" id="IPR002880">
    <property type="entry name" value="Pyrv_Fd/Flavodoxin_OxRdtase_N"/>
</dbReference>
<comment type="caution">
    <text evidence="4">The sequence shown here is derived from an EMBL/GenBank/DDBJ whole genome shotgun (WGS) entry which is preliminary data.</text>
</comment>
<dbReference type="SUPFAM" id="SSF53323">
    <property type="entry name" value="Pyruvate-ferredoxin oxidoreductase, PFOR, domain III"/>
    <property type="match status" value="1"/>
</dbReference>
<dbReference type="PANTHER" id="PTHR32154">
    <property type="entry name" value="PYRUVATE-FLAVODOXIN OXIDOREDUCTASE-RELATED"/>
    <property type="match status" value="1"/>
</dbReference>
<dbReference type="PANTHER" id="PTHR32154:SF20">
    <property type="entry name" value="2-OXOGLUTARATE OXIDOREDUCTASE SUBUNIT KORA"/>
    <property type="match status" value="1"/>
</dbReference>
<dbReference type="InterPro" id="IPR050722">
    <property type="entry name" value="Pyruvate:ferred/Flavod_OxRd"/>
</dbReference>
<keyword evidence="5" id="KW-1185">Reference proteome</keyword>
<dbReference type="SUPFAM" id="SSF52518">
    <property type="entry name" value="Thiamin diphosphate-binding fold (THDP-binding)"/>
    <property type="match status" value="1"/>
</dbReference>
<reference evidence="4 5" key="1">
    <citation type="submission" date="2021-05" db="EMBL/GenBank/DDBJ databases">
        <title>Fusibacter ferrireducens sp. nov., an anaerobic, sulfur- and Fe-reducing bacterium isolated from the mangrove sediment.</title>
        <authorList>
            <person name="Qiu D."/>
        </authorList>
    </citation>
    <scope>NUCLEOTIDE SEQUENCE [LARGE SCALE GENOMIC DNA]</scope>
    <source>
        <strain evidence="4 5">DSM 12116</strain>
    </source>
</reference>
<dbReference type="InterPro" id="IPR022367">
    <property type="entry name" value="2-oxoacid/accept_OxRdtase_asu"/>
</dbReference>
<dbReference type="InterPro" id="IPR009014">
    <property type="entry name" value="Transketo_C/PFOR_II"/>
</dbReference>
<dbReference type="Pfam" id="PF01558">
    <property type="entry name" value="POR"/>
    <property type="match status" value="1"/>
</dbReference>
<dbReference type="Pfam" id="PF01855">
    <property type="entry name" value="POR_N"/>
    <property type="match status" value="1"/>
</dbReference>
<evidence type="ECO:0000259" key="3">
    <source>
        <dbReference type="Pfam" id="PF01855"/>
    </source>
</evidence>
<accession>A0ABS5PMP2</accession>
<dbReference type="RefSeq" id="WP_213235916.1">
    <property type="nucleotide sequence ID" value="NZ_JAHBCL010000007.1"/>
</dbReference>
<dbReference type="CDD" id="cd07034">
    <property type="entry name" value="TPP_PYR_PFOR_IOR-alpha_like"/>
    <property type="match status" value="1"/>
</dbReference>
<dbReference type="InterPro" id="IPR002869">
    <property type="entry name" value="Pyrv_flavodox_OxRed_cen"/>
</dbReference>